<evidence type="ECO:0000259" key="1">
    <source>
        <dbReference type="Pfam" id="PF01636"/>
    </source>
</evidence>
<evidence type="ECO:0000313" key="2">
    <source>
        <dbReference type="EMBL" id="WZK90182.1"/>
    </source>
</evidence>
<reference evidence="2 3" key="1">
    <citation type="submission" date="2023-04" db="EMBL/GenBank/DDBJ databases">
        <title>Complete genome sequence of Alisedimentitalea scapharcae.</title>
        <authorList>
            <person name="Rong J.-C."/>
            <person name="Yi M.-L."/>
            <person name="Zhao Q."/>
        </authorList>
    </citation>
    <scope>NUCLEOTIDE SEQUENCE [LARGE SCALE GENOMIC DNA]</scope>
    <source>
        <strain evidence="2 3">KCTC 42119</strain>
    </source>
</reference>
<feature type="domain" description="Aminoglycoside phosphotransferase" evidence="1">
    <location>
        <begin position="34"/>
        <end position="260"/>
    </location>
</feature>
<protein>
    <submittedName>
        <fullName evidence="2">Phosphotransferase</fullName>
    </submittedName>
</protein>
<keyword evidence="3" id="KW-1185">Reference proteome</keyword>
<dbReference type="RefSeq" id="WP_406648726.1">
    <property type="nucleotide sequence ID" value="NZ_CP123584.1"/>
</dbReference>
<gene>
    <name evidence="2" type="ORF">QEZ52_06440</name>
</gene>
<dbReference type="InterPro" id="IPR002575">
    <property type="entry name" value="Aminoglycoside_PTrfase"/>
</dbReference>
<dbReference type="EMBL" id="CP123584">
    <property type="protein sequence ID" value="WZK90182.1"/>
    <property type="molecule type" value="Genomic_DNA"/>
</dbReference>
<sequence length="356" mass="39848">MNRPTSSNAPLSSIDLPTPARVFLTRQGMGGRVLERFEADASPRRYFRVVGEGVLLMEERRDPTGFAAYLRLSHHLNLLGLSAPKVFGADPVHGLALVEDFGDGTYTACLARGDDETELYELAIDTLLHLHHAPRGKMVAQSQFDMPMLLDELGIFARWFAPAVVPHLQVDQFTDRFLSLWHQALITVATRWDTLVMRDFHVDNLMRLDGRTGIARCGVLDFQDGVLGPCEYDLVSLLQDARRDLSDGLEEAMLARYLAHAPHHLGGPDDIRHRYALLGAQRHARILGVFVRLCLRDGKPRYLRFLPRVLAQFRTALSNAGLGEIEAFLDTELPDWTTKALDLEHTLATNQGVSHA</sequence>
<name>A0ABZ2XY10_9RHOB</name>
<organism evidence="2 3">
    <name type="scientific">Aliisedimentitalea scapharcae</name>
    <dbReference type="NCBI Taxonomy" id="1524259"/>
    <lineage>
        <taxon>Bacteria</taxon>
        <taxon>Pseudomonadati</taxon>
        <taxon>Pseudomonadota</taxon>
        <taxon>Alphaproteobacteria</taxon>
        <taxon>Rhodobacterales</taxon>
        <taxon>Roseobacteraceae</taxon>
        <taxon>Aliisedimentitalea</taxon>
    </lineage>
</organism>
<dbReference type="SUPFAM" id="SSF56112">
    <property type="entry name" value="Protein kinase-like (PK-like)"/>
    <property type="match status" value="1"/>
</dbReference>
<dbReference type="InterPro" id="IPR011009">
    <property type="entry name" value="Kinase-like_dom_sf"/>
</dbReference>
<accession>A0ABZ2XY10</accession>
<dbReference type="Proteomes" id="UP001623232">
    <property type="component" value="Chromosome"/>
</dbReference>
<dbReference type="Gene3D" id="3.90.1200.10">
    <property type="match status" value="1"/>
</dbReference>
<evidence type="ECO:0000313" key="3">
    <source>
        <dbReference type="Proteomes" id="UP001623232"/>
    </source>
</evidence>
<dbReference type="Gene3D" id="3.30.200.20">
    <property type="entry name" value="Phosphorylase Kinase, domain 1"/>
    <property type="match status" value="1"/>
</dbReference>
<dbReference type="Pfam" id="PF01636">
    <property type="entry name" value="APH"/>
    <property type="match status" value="1"/>
</dbReference>
<proteinExistence type="predicted"/>